<evidence type="ECO:0000313" key="1">
    <source>
        <dbReference type="EMBL" id="CUR56726.1"/>
    </source>
</evidence>
<accession>A0A2P2C3Z0</accession>
<name>A0A2P2C3Z0_9ZZZZ</name>
<gene>
    <name evidence="1" type="ORF">NOCA1120162</name>
</gene>
<proteinExistence type="predicted"/>
<reference evidence="1" key="1">
    <citation type="submission" date="2015-08" db="EMBL/GenBank/DDBJ databases">
        <authorList>
            <person name="Babu N.S."/>
            <person name="Beckwith C.J."/>
            <person name="Beseler K.G."/>
            <person name="Brison A."/>
            <person name="Carone J.V."/>
            <person name="Caskin T.P."/>
            <person name="Diamond M."/>
            <person name="Durham M.E."/>
            <person name="Foxe J.M."/>
            <person name="Go M."/>
            <person name="Henderson B.A."/>
            <person name="Jones I.B."/>
            <person name="McGettigan J.A."/>
            <person name="Micheletti S.J."/>
            <person name="Nasrallah M.E."/>
            <person name="Ortiz D."/>
            <person name="Piller C.R."/>
            <person name="Privatt S.R."/>
            <person name="Schneider S.L."/>
            <person name="Sharp S."/>
            <person name="Smith T.C."/>
            <person name="Stanton J.D."/>
            <person name="Ullery H.E."/>
            <person name="Wilson R.J."/>
            <person name="Serrano M.G."/>
            <person name="Buck G."/>
            <person name="Lee V."/>
            <person name="Wang Y."/>
            <person name="Carvalho R."/>
            <person name="Voegtly L."/>
            <person name="Shi R."/>
            <person name="Duckworth R."/>
            <person name="Johnson A."/>
            <person name="Loviza R."/>
            <person name="Walstead R."/>
            <person name="Shah Z."/>
            <person name="Kiflezghi M."/>
            <person name="Wade K."/>
            <person name="Ball S.L."/>
            <person name="Bradley K.W."/>
            <person name="Asai D.J."/>
            <person name="Bowman C.A."/>
            <person name="Russell D.A."/>
            <person name="Pope W.H."/>
            <person name="Jacobs-Sera D."/>
            <person name="Hendrix R.W."/>
            <person name="Hatfull G.F."/>
        </authorList>
    </citation>
    <scope>NUCLEOTIDE SEQUENCE</scope>
</reference>
<dbReference type="AlphaFoldDB" id="A0A2P2C3Z0"/>
<sequence>MTMVAQHMRIEAAESFLATPIGVVRFQYPSSDA</sequence>
<organism evidence="1">
    <name type="scientific">metagenome</name>
    <dbReference type="NCBI Taxonomy" id="256318"/>
    <lineage>
        <taxon>unclassified sequences</taxon>
        <taxon>metagenomes</taxon>
    </lineage>
</organism>
<dbReference type="EMBL" id="CZKB01000004">
    <property type="protein sequence ID" value="CUR56726.1"/>
    <property type="molecule type" value="Genomic_DNA"/>
</dbReference>
<protein>
    <submittedName>
        <fullName evidence="1">Uncharacterized protein</fullName>
    </submittedName>
</protein>